<gene>
    <name evidence="2" type="ORF">Q5722_01150</name>
</gene>
<evidence type="ECO:0000313" key="3">
    <source>
        <dbReference type="Proteomes" id="UP001233314"/>
    </source>
</evidence>
<feature type="transmembrane region" description="Helical" evidence="1">
    <location>
        <begin position="6"/>
        <end position="26"/>
    </location>
</feature>
<keyword evidence="1" id="KW-0812">Transmembrane</keyword>
<keyword evidence="1" id="KW-0472">Membrane</keyword>
<evidence type="ECO:0000256" key="1">
    <source>
        <dbReference type="SAM" id="Phobius"/>
    </source>
</evidence>
<evidence type="ECO:0000313" key="2">
    <source>
        <dbReference type="EMBL" id="MDO7866963.1"/>
    </source>
</evidence>
<reference evidence="2 3" key="1">
    <citation type="submission" date="2023-07" db="EMBL/GenBank/DDBJ databases">
        <title>Nocardioides sp. nov WY-20 isolated from soil.</title>
        <authorList>
            <person name="Liu B."/>
            <person name="Wan Y."/>
        </authorList>
    </citation>
    <scope>NUCLEOTIDE SEQUENCE [LARGE SCALE GENOMIC DNA]</scope>
    <source>
        <strain evidence="2 3">WY-20</strain>
    </source>
</reference>
<sequence>MGNVNLPTPVVIAAGVIVFAGGYLTGAVTGWDSPDRTTAVVSSYDTKTHRLCLKADAVSDLEGAKGDTLCGQWQRVSGSAVPTVGDEFRFVSSVTRGQAGTADDRISIFGEVAD</sequence>
<dbReference type="EMBL" id="JAUQTA010000001">
    <property type="protein sequence ID" value="MDO7866963.1"/>
    <property type="molecule type" value="Genomic_DNA"/>
</dbReference>
<accession>A0ABT9AXH2</accession>
<comment type="caution">
    <text evidence="2">The sequence shown here is derived from an EMBL/GenBank/DDBJ whole genome shotgun (WGS) entry which is preliminary data.</text>
</comment>
<name>A0ABT9AXH2_9ACTN</name>
<dbReference type="RefSeq" id="WP_305026370.1">
    <property type="nucleotide sequence ID" value="NZ_JAUQTA010000001.1"/>
</dbReference>
<proteinExistence type="predicted"/>
<protein>
    <submittedName>
        <fullName evidence="2">Uncharacterized protein</fullName>
    </submittedName>
</protein>
<keyword evidence="1" id="KW-1133">Transmembrane helix</keyword>
<keyword evidence="3" id="KW-1185">Reference proteome</keyword>
<organism evidence="2 3">
    <name type="scientific">Nocardioides jiangxiensis</name>
    <dbReference type="NCBI Taxonomy" id="3064524"/>
    <lineage>
        <taxon>Bacteria</taxon>
        <taxon>Bacillati</taxon>
        <taxon>Actinomycetota</taxon>
        <taxon>Actinomycetes</taxon>
        <taxon>Propionibacteriales</taxon>
        <taxon>Nocardioidaceae</taxon>
        <taxon>Nocardioides</taxon>
    </lineage>
</organism>
<dbReference type="Proteomes" id="UP001233314">
    <property type="component" value="Unassembled WGS sequence"/>
</dbReference>